<feature type="region of interest" description="Disordered" evidence="1">
    <location>
        <begin position="108"/>
        <end position="160"/>
    </location>
</feature>
<protein>
    <submittedName>
        <fullName evidence="2">Uncharacterized protein</fullName>
    </submittedName>
</protein>
<evidence type="ECO:0000256" key="1">
    <source>
        <dbReference type="SAM" id="MobiDB-lite"/>
    </source>
</evidence>
<sequence>MSTDSRDFDRFTAERMLGGEPAVPPSSLDPLADLLAAASAPGREAELAGEEAAVAAFRAALSPHALSPQESRSNRLPFGRFFTAKVAAVAVAATAAGGVAVAATTGALPIPSVTDPGGPTTTVSPATSGSSRGTAAPTKGGNGTNPTSKPTPGTPQSTPAALCRTLASGSLKDGARALRSPAFAALVAAAGGAQNVPAYCQKVLKPGQAHGNGDKGNNGKGKGNNGKAGENGDNKGGDDTPKKDDDKGDGGGKGKGGGNGFGSGGDGGHGGHWHGPRWGDDSQGDGDDQRAPGTYDRPDRTPGQRPGHHGFRPGFHLPRIAPRVPHVPGTWQQQEQRRAEQPATKRHSAKRHSAKQQHRSAG</sequence>
<feature type="compositionally biased region" description="Basic and acidic residues" evidence="1">
    <location>
        <begin position="1"/>
        <end position="13"/>
    </location>
</feature>
<keyword evidence="3" id="KW-1185">Reference proteome</keyword>
<name>A0A939TGD1_9ACTN</name>
<accession>A0A939TGD1</accession>
<feature type="compositionally biased region" description="Basic and acidic residues" evidence="1">
    <location>
        <begin position="230"/>
        <end position="252"/>
    </location>
</feature>
<reference evidence="2" key="1">
    <citation type="submission" date="2021-03" db="EMBL/GenBank/DDBJ databases">
        <authorList>
            <person name="Kanchanasin P."/>
            <person name="Saeng-In P."/>
            <person name="Phongsopitanun W."/>
            <person name="Yuki M."/>
            <person name="Kudo T."/>
            <person name="Ohkuma M."/>
            <person name="Tanasupawat S."/>
        </authorList>
    </citation>
    <scope>NUCLEOTIDE SEQUENCE</scope>
    <source>
        <strain evidence="2">GKU 128</strain>
    </source>
</reference>
<feature type="compositionally biased region" description="Polar residues" evidence="1">
    <location>
        <begin position="119"/>
        <end position="133"/>
    </location>
</feature>
<feature type="compositionally biased region" description="Basic residues" evidence="1">
    <location>
        <begin position="344"/>
        <end position="362"/>
    </location>
</feature>
<evidence type="ECO:0000313" key="2">
    <source>
        <dbReference type="EMBL" id="MBO2455305.1"/>
    </source>
</evidence>
<comment type="caution">
    <text evidence="2">The sequence shown here is derived from an EMBL/GenBank/DDBJ whole genome shotgun (WGS) entry which is preliminary data.</text>
</comment>
<dbReference type="EMBL" id="JAGEOJ010000035">
    <property type="protein sequence ID" value="MBO2455305.1"/>
    <property type="molecule type" value="Genomic_DNA"/>
</dbReference>
<gene>
    <name evidence="2" type="ORF">J4573_50070</name>
</gene>
<dbReference type="Proteomes" id="UP000669179">
    <property type="component" value="Unassembled WGS sequence"/>
</dbReference>
<feature type="compositionally biased region" description="Gly residues" evidence="1">
    <location>
        <begin position="253"/>
        <end position="270"/>
    </location>
</feature>
<evidence type="ECO:0000313" key="3">
    <source>
        <dbReference type="Proteomes" id="UP000669179"/>
    </source>
</evidence>
<feature type="compositionally biased region" description="Polar residues" evidence="1">
    <location>
        <begin position="144"/>
        <end position="159"/>
    </location>
</feature>
<feature type="region of interest" description="Disordered" evidence="1">
    <location>
        <begin position="207"/>
        <end position="362"/>
    </location>
</feature>
<organism evidence="2 3">
    <name type="scientific">Actinomadura barringtoniae</name>
    <dbReference type="NCBI Taxonomy" id="1427535"/>
    <lineage>
        <taxon>Bacteria</taxon>
        <taxon>Bacillati</taxon>
        <taxon>Actinomycetota</taxon>
        <taxon>Actinomycetes</taxon>
        <taxon>Streptosporangiales</taxon>
        <taxon>Thermomonosporaceae</taxon>
        <taxon>Actinomadura</taxon>
    </lineage>
</organism>
<feature type="region of interest" description="Disordered" evidence="1">
    <location>
        <begin position="1"/>
        <end position="25"/>
    </location>
</feature>
<feature type="compositionally biased region" description="Gly residues" evidence="1">
    <location>
        <begin position="214"/>
        <end position="226"/>
    </location>
</feature>
<dbReference type="RefSeq" id="WP_208263532.1">
    <property type="nucleotide sequence ID" value="NZ_JAGEOJ010000035.1"/>
</dbReference>
<dbReference type="AlphaFoldDB" id="A0A939TGD1"/>
<proteinExistence type="predicted"/>